<dbReference type="EMBL" id="CAJOBJ010362138">
    <property type="protein sequence ID" value="CAF5218781.1"/>
    <property type="molecule type" value="Genomic_DNA"/>
</dbReference>
<sequence>RLEQLAARLSQVSKSHAWMHYYTTQIDNKKTSRNAASKRSAEDDENVNIDLLFGNGEGKTNISSAYPNSSSQKENIFS</sequence>
<dbReference type="AlphaFoldDB" id="A0A8S3JGS4"/>
<comment type="caution">
    <text evidence="2">The sequence shown here is derived from an EMBL/GenBank/DDBJ whole genome shotgun (WGS) entry which is preliminary data.</text>
</comment>
<organism evidence="2 3">
    <name type="scientific">Rotaria magnacalcarata</name>
    <dbReference type="NCBI Taxonomy" id="392030"/>
    <lineage>
        <taxon>Eukaryota</taxon>
        <taxon>Metazoa</taxon>
        <taxon>Spiralia</taxon>
        <taxon>Gnathifera</taxon>
        <taxon>Rotifera</taxon>
        <taxon>Eurotatoria</taxon>
        <taxon>Bdelloidea</taxon>
        <taxon>Philodinida</taxon>
        <taxon>Philodinidae</taxon>
        <taxon>Rotaria</taxon>
    </lineage>
</organism>
<feature type="compositionally biased region" description="Polar residues" evidence="1">
    <location>
        <begin position="58"/>
        <end position="78"/>
    </location>
</feature>
<gene>
    <name evidence="2" type="ORF">GIL414_LOCUS83140</name>
</gene>
<dbReference type="Proteomes" id="UP000681720">
    <property type="component" value="Unassembled WGS sequence"/>
</dbReference>
<evidence type="ECO:0000313" key="3">
    <source>
        <dbReference type="Proteomes" id="UP000681720"/>
    </source>
</evidence>
<protein>
    <submittedName>
        <fullName evidence="2">Uncharacterized protein</fullName>
    </submittedName>
</protein>
<feature type="non-terminal residue" evidence="2">
    <location>
        <position position="1"/>
    </location>
</feature>
<reference evidence="2" key="1">
    <citation type="submission" date="2021-02" db="EMBL/GenBank/DDBJ databases">
        <authorList>
            <person name="Nowell W R."/>
        </authorList>
    </citation>
    <scope>NUCLEOTIDE SEQUENCE</scope>
</reference>
<proteinExistence type="predicted"/>
<feature type="region of interest" description="Disordered" evidence="1">
    <location>
        <begin position="55"/>
        <end position="78"/>
    </location>
</feature>
<accession>A0A8S3JGS4</accession>
<evidence type="ECO:0000313" key="2">
    <source>
        <dbReference type="EMBL" id="CAF5218781.1"/>
    </source>
</evidence>
<name>A0A8S3JGS4_9BILA</name>
<evidence type="ECO:0000256" key="1">
    <source>
        <dbReference type="SAM" id="MobiDB-lite"/>
    </source>
</evidence>